<dbReference type="Pfam" id="PF02384">
    <property type="entry name" value="N6_Mtase"/>
    <property type="match status" value="1"/>
</dbReference>
<dbReference type="InterPro" id="IPR002052">
    <property type="entry name" value="DNA_methylase_N6_adenine_CS"/>
</dbReference>
<reference evidence="10 11" key="1">
    <citation type="submission" date="2019-08" db="EMBL/GenBank/DDBJ databases">
        <title>Archangium and Cystobacter genomes.</title>
        <authorList>
            <person name="Chen I.-C.K."/>
            <person name="Wielgoss S."/>
        </authorList>
    </citation>
    <scope>NUCLEOTIDE SEQUENCE [LARGE SCALE GENOMIC DNA]</scope>
    <source>
        <strain evidence="10 11">Cbm 6</strain>
    </source>
</reference>
<dbReference type="InterPro" id="IPR038333">
    <property type="entry name" value="T1MK-like_N_sf"/>
</dbReference>
<dbReference type="InterPro" id="IPR022749">
    <property type="entry name" value="D12N6_MeTrfase_N"/>
</dbReference>
<dbReference type="EC" id="2.1.1.72" evidence="2"/>
<evidence type="ECO:0000259" key="9">
    <source>
        <dbReference type="Pfam" id="PF12161"/>
    </source>
</evidence>
<dbReference type="InterPro" id="IPR051537">
    <property type="entry name" value="DNA_Adenine_Mtase"/>
</dbReference>
<evidence type="ECO:0000259" key="8">
    <source>
        <dbReference type="Pfam" id="PF02384"/>
    </source>
</evidence>
<dbReference type="Proteomes" id="UP001611383">
    <property type="component" value="Chromosome"/>
</dbReference>
<evidence type="ECO:0000256" key="5">
    <source>
        <dbReference type="ARBA" id="ARBA00022691"/>
    </source>
</evidence>
<keyword evidence="6" id="KW-0680">Restriction system</keyword>
<dbReference type="GO" id="GO:0008168">
    <property type="term" value="F:methyltransferase activity"/>
    <property type="evidence" value="ECO:0007669"/>
    <property type="project" value="UniProtKB-KW"/>
</dbReference>
<feature type="domain" description="N6 adenine-specific DNA methyltransferase N-terminal" evidence="9">
    <location>
        <begin position="9"/>
        <end position="113"/>
    </location>
</feature>
<dbReference type="GO" id="GO:0032259">
    <property type="term" value="P:methylation"/>
    <property type="evidence" value="ECO:0007669"/>
    <property type="project" value="UniProtKB-KW"/>
</dbReference>
<evidence type="ECO:0000313" key="10">
    <source>
        <dbReference type="EMBL" id="WNG43644.1"/>
    </source>
</evidence>
<protein>
    <recommendedName>
        <fullName evidence="2">site-specific DNA-methyltransferase (adenine-specific)</fullName>
        <ecNumber evidence="2">2.1.1.72</ecNumber>
    </recommendedName>
</protein>
<dbReference type="InterPro" id="IPR029063">
    <property type="entry name" value="SAM-dependent_MTases_sf"/>
</dbReference>
<dbReference type="InterPro" id="IPR003356">
    <property type="entry name" value="DNA_methylase_A-5"/>
</dbReference>
<keyword evidence="5" id="KW-0949">S-adenosyl-L-methionine</keyword>
<proteinExistence type="inferred from homology"/>
<keyword evidence="4" id="KW-0808">Transferase</keyword>
<accession>A0ABY9WIN6</accession>
<dbReference type="PRINTS" id="PR00507">
    <property type="entry name" value="N12N6MTFRASE"/>
</dbReference>
<dbReference type="Gene3D" id="3.40.50.150">
    <property type="entry name" value="Vaccinia Virus protein VP39"/>
    <property type="match status" value="1"/>
</dbReference>
<evidence type="ECO:0000256" key="6">
    <source>
        <dbReference type="ARBA" id="ARBA00022747"/>
    </source>
</evidence>
<comment type="similarity">
    <text evidence="1">Belongs to the N(4)/N(6)-methyltransferase family.</text>
</comment>
<dbReference type="Pfam" id="PF12161">
    <property type="entry name" value="HsdM_N"/>
    <property type="match status" value="1"/>
</dbReference>
<keyword evidence="11" id="KW-1185">Reference proteome</keyword>
<dbReference type="SUPFAM" id="SSF53335">
    <property type="entry name" value="S-adenosyl-L-methionine-dependent methyltransferases"/>
    <property type="match status" value="1"/>
</dbReference>
<name>A0ABY9WIN6_9BACT</name>
<dbReference type="Gene3D" id="1.20.1260.30">
    <property type="match status" value="1"/>
</dbReference>
<sequence>MSNPSQQIVQRLWNYCNVLRDDGLSYGDYVEQLTYLLFLKMAHEQTRPPYNRESPVPKGFDWPSLMAKDGDALETHYRHILETLGKKKGMLGLVFQKAQNKIQDPAKLRRLIVDLLDREEWMTLDADVKGDAYEGLLEKNAQDTKSGAGQYFTPRSLIQAVVEVVAPQPEETVCDPACGTGGFLLAAHDFVARNNKLDRDQKKHLKKEALHGWEIVPNTARLCAMNLLLHGIGDDGTPPIRVEDSLNGDPGERFDVILTNPPFGKKSSVNVVNEEGEQERQALTIVREDFWATTSNKQLNFVQHVKTLLKVNGRAAVVIPDNVLFEGGAGETIRRRLLHECDVHTLLRLPTGIFYAQGVKANVLFFERKEASAKPWTQKLWIYDLRTNQHFTLKANPLKREDLNEFVECYKPGNRHARKSTWSEKNNPTGRWRAYSYEELLQRDKVSLDIFWLKDESLEDSANLPDPDVIAGEIVEDLRTALEQFEAIQTDLARG</sequence>
<dbReference type="RefSeq" id="WP_395815030.1">
    <property type="nucleotide sequence ID" value="NZ_CP043494.1"/>
</dbReference>
<dbReference type="EMBL" id="CP043494">
    <property type="protein sequence ID" value="WNG43644.1"/>
    <property type="molecule type" value="Genomic_DNA"/>
</dbReference>
<organism evidence="10 11">
    <name type="scientific">Archangium minus</name>
    <dbReference type="NCBI Taxonomy" id="83450"/>
    <lineage>
        <taxon>Bacteria</taxon>
        <taxon>Pseudomonadati</taxon>
        <taxon>Myxococcota</taxon>
        <taxon>Myxococcia</taxon>
        <taxon>Myxococcales</taxon>
        <taxon>Cystobacterineae</taxon>
        <taxon>Archangiaceae</taxon>
        <taxon>Archangium</taxon>
    </lineage>
</organism>
<evidence type="ECO:0000313" key="11">
    <source>
        <dbReference type="Proteomes" id="UP001611383"/>
    </source>
</evidence>
<dbReference type="PROSITE" id="PS00092">
    <property type="entry name" value="N6_MTASE"/>
    <property type="match status" value="1"/>
</dbReference>
<dbReference type="PANTHER" id="PTHR42933">
    <property type="entry name" value="SLR6095 PROTEIN"/>
    <property type="match status" value="1"/>
</dbReference>
<evidence type="ECO:0000256" key="7">
    <source>
        <dbReference type="ARBA" id="ARBA00047942"/>
    </source>
</evidence>
<evidence type="ECO:0000256" key="3">
    <source>
        <dbReference type="ARBA" id="ARBA00022603"/>
    </source>
</evidence>
<comment type="catalytic activity">
    <reaction evidence="7">
        <text>a 2'-deoxyadenosine in DNA + S-adenosyl-L-methionine = an N(6)-methyl-2'-deoxyadenosine in DNA + S-adenosyl-L-homocysteine + H(+)</text>
        <dbReference type="Rhea" id="RHEA:15197"/>
        <dbReference type="Rhea" id="RHEA-COMP:12418"/>
        <dbReference type="Rhea" id="RHEA-COMP:12419"/>
        <dbReference type="ChEBI" id="CHEBI:15378"/>
        <dbReference type="ChEBI" id="CHEBI:57856"/>
        <dbReference type="ChEBI" id="CHEBI:59789"/>
        <dbReference type="ChEBI" id="CHEBI:90615"/>
        <dbReference type="ChEBI" id="CHEBI:90616"/>
        <dbReference type="EC" id="2.1.1.72"/>
    </reaction>
</comment>
<dbReference type="PANTHER" id="PTHR42933:SF4">
    <property type="entry name" value="TYPE I RESTRICTION ENZYME ECOKI METHYLASE SUBUNIT"/>
    <property type="match status" value="1"/>
</dbReference>
<gene>
    <name evidence="10" type="ORF">F0U60_05695</name>
</gene>
<keyword evidence="3 10" id="KW-0489">Methyltransferase</keyword>
<evidence type="ECO:0000256" key="1">
    <source>
        <dbReference type="ARBA" id="ARBA00006594"/>
    </source>
</evidence>
<evidence type="ECO:0000256" key="4">
    <source>
        <dbReference type="ARBA" id="ARBA00022679"/>
    </source>
</evidence>
<evidence type="ECO:0000256" key="2">
    <source>
        <dbReference type="ARBA" id="ARBA00011900"/>
    </source>
</evidence>
<feature type="domain" description="DNA methylase adenine-specific" evidence="8">
    <location>
        <begin position="126"/>
        <end position="413"/>
    </location>
</feature>